<sequence length="68" mass="7724">MAKLMKASLWGRREFSAESIPDNRTIRRWIENGLLAGRVVDGSVFVYDSEKWGVASVINSTVLQLIRE</sequence>
<organism evidence="1 2">
    <name type="scientific">Salmonella enterica</name>
    <name type="common">Salmonella choleraesuis</name>
    <dbReference type="NCBI Taxonomy" id="28901"/>
    <lineage>
        <taxon>Bacteria</taxon>
        <taxon>Pseudomonadati</taxon>
        <taxon>Pseudomonadota</taxon>
        <taxon>Gammaproteobacteria</taxon>
        <taxon>Enterobacterales</taxon>
        <taxon>Enterobacteriaceae</taxon>
        <taxon>Salmonella</taxon>
    </lineage>
</organism>
<dbReference type="EMBL" id="UGWP01000004">
    <property type="protein sequence ID" value="SUF56650.1"/>
    <property type="molecule type" value="Genomic_DNA"/>
</dbReference>
<dbReference type="RefSeq" id="WP_031605603.1">
    <property type="nucleotide sequence ID" value="NZ_JBPTYN010000017.1"/>
</dbReference>
<proteinExistence type="predicted"/>
<name>A0A379QMN3_SALER</name>
<evidence type="ECO:0000313" key="2">
    <source>
        <dbReference type="Proteomes" id="UP000254597"/>
    </source>
</evidence>
<protein>
    <recommendedName>
        <fullName evidence="3">Excisionase</fullName>
    </recommendedName>
</protein>
<reference evidence="1 2" key="1">
    <citation type="submission" date="2018-06" db="EMBL/GenBank/DDBJ databases">
        <authorList>
            <consortium name="Pathogen Informatics"/>
            <person name="Doyle S."/>
        </authorList>
    </citation>
    <scope>NUCLEOTIDE SEQUENCE [LARGE SCALE GENOMIC DNA]</scope>
    <source>
        <strain evidence="1 2">NCTC10252</strain>
    </source>
</reference>
<evidence type="ECO:0008006" key="3">
    <source>
        <dbReference type="Google" id="ProtNLM"/>
    </source>
</evidence>
<dbReference type="AlphaFoldDB" id="A0A379QMN3"/>
<gene>
    <name evidence="1" type="ORF">NCTC10252_01879</name>
</gene>
<accession>A0A379QMN3</accession>
<evidence type="ECO:0000313" key="1">
    <source>
        <dbReference type="EMBL" id="SUF56650.1"/>
    </source>
</evidence>
<dbReference type="Proteomes" id="UP000254597">
    <property type="component" value="Unassembled WGS sequence"/>
</dbReference>